<gene>
    <name evidence="1" type="ORF">BDV96DRAFT_692075</name>
</gene>
<dbReference type="EMBL" id="ML977343">
    <property type="protein sequence ID" value="KAF2109267.1"/>
    <property type="molecule type" value="Genomic_DNA"/>
</dbReference>
<evidence type="ECO:0000313" key="1">
    <source>
        <dbReference type="EMBL" id="KAF2109267.1"/>
    </source>
</evidence>
<dbReference type="Proteomes" id="UP000799770">
    <property type="component" value="Unassembled WGS sequence"/>
</dbReference>
<dbReference type="AlphaFoldDB" id="A0A6A5YS42"/>
<protein>
    <submittedName>
        <fullName evidence="1">Uncharacterized protein</fullName>
    </submittedName>
</protein>
<evidence type="ECO:0000313" key="2">
    <source>
        <dbReference type="Proteomes" id="UP000799770"/>
    </source>
</evidence>
<reference evidence="1" key="1">
    <citation type="journal article" date="2020" name="Stud. Mycol.">
        <title>101 Dothideomycetes genomes: a test case for predicting lifestyles and emergence of pathogens.</title>
        <authorList>
            <person name="Haridas S."/>
            <person name="Albert R."/>
            <person name="Binder M."/>
            <person name="Bloem J."/>
            <person name="Labutti K."/>
            <person name="Salamov A."/>
            <person name="Andreopoulos B."/>
            <person name="Baker S."/>
            <person name="Barry K."/>
            <person name="Bills G."/>
            <person name="Bluhm B."/>
            <person name="Cannon C."/>
            <person name="Castanera R."/>
            <person name="Culley D."/>
            <person name="Daum C."/>
            <person name="Ezra D."/>
            <person name="Gonzalez J."/>
            <person name="Henrissat B."/>
            <person name="Kuo A."/>
            <person name="Liang C."/>
            <person name="Lipzen A."/>
            <person name="Lutzoni F."/>
            <person name="Magnuson J."/>
            <person name="Mondo S."/>
            <person name="Nolan M."/>
            <person name="Ohm R."/>
            <person name="Pangilinan J."/>
            <person name="Park H.-J."/>
            <person name="Ramirez L."/>
            <person name="Alfaro M."/>
            <person name="Sun H."/>
            <person name="Tritt A."/>
            <person name="Yoshinaga Y."/>
            <person name="Zwiers L.-H."/>
            <person name="Turgeon B."/>
            <person name="Goodwin S."/>
            <person name="Spatafora J."/>
            <person name="Crous P."/>
            <person name="Grigoriev I."/>
        </authorList>
    </citation>
    <scope>NUCLEOTIDE SEQUENCE</scope>
    <source>
        <strain evidence="1">CBS 627.86</strain>
    </source>
</reference>
<keyword evidence="2" id="KW-1185">Reference proteome</keyword>
<organism evidence="1 2">
    <name type="scientific">Lophiotrema nucula</name>
    <dbReference type="NCBI Taxonomy" id="690887"/>
    <lineage>
        <taxon>Eukaryota</taxon>
        <taxon>Fungi</taxon>
        <taxon>Dikarya</taxon>
        <taxon>Ascomycota</taxon>
        <taxon>Pezizomycotina</taxon>
        <taxon>Dothideomycetes</taxon>
        <taxon>Pleosporomycetidae</taxon>
        <taxon>Pleosporales</taxon>
        <taxon>Lophiotremataceae</taxon>
        <taxon>Lophiotrema</taxon>
    </lineage>
</organism>
<name>A0A6A5YS42_9PLEO</name>
<accession>A0A6A5YS42</accession>
<sequence length="248" mass="28100">MGDEQLCTGLILSLTPNLRQLNLKGVKHILEQQQLVPFFGQAHSYLPEPSLEGLDTIAGLSNLTSLTLEAHLPVRIYGLQFLPNIKALHLIVDRAASPTCLPSRIYFNRPNQCDYFQHIEALTLENRFQTLWLRAWPDYLASTLPTDLVDLMLQFRRLRALEIQGGLESLPASSLPPMVESVRIKDTPEELWVWLSTLLNERSRYEVLSRVEVEVTKEEVGKGKEIEEKVQNIVKGLVIKVSVTSSQC</sequence>
<proteinExistence type="predicted"/>